<organism evidence="2 3">
    <name type="scientific">Microbacterium mangrovi</name>
    <dbReference type="NCBI Taxonomy" id="1348253"/>
    <lineage>
        <taxon>Bacteria</taxon>
        <taxon>Bacillati</taxon>
        <taxon>Actinomycetota</taxon>
        <taxon>Actinomycetes</taxon>
        <taxon>Micrococcales</taxon>
        <taxon>Microbacteriaceae</taxon>
        <taxon>Microbacterium</taxon>
    </lineage>
</organism>
<evidence type="ECO:0008006" key="4">
    <source>
        <dbReference type="Google" id="ProtNLM"/>
    </source>
</evidence>
<protein>
    <recommendedName>
        <fullName evidence="4">Secreted protein</fullName>
    </recommendedName>
</protein>
<proteinExistence type="predicted"/>
<comment type="caution">
    <text evidence="2">The sequence shown here is derived from an EMBL/GenBank/DDBJ whole genome shotgun (WGS) entry which is preliminary data.</text>
</comment>
<evidence type="ECO:0000313" key="3">
    <source>
        <dbReference type="Proteomes" id="UP000031030"/>
    </source>
</evidence>
<dbReference type="EMBL" id="JTDK01000014">
    <property type="protein sequence ID" value="KHK96526.1"/>
    <property type="molecule type" value="Genomic_DNA"/>
</dbReference>
<dbReference type="RefSeq" id="WP_039400833.1">
    <property type="nucleotide sequence ID" value="NZ_JTDK01000014.1"/>
</dbReference>
<feature type="signal peptide" evidence="1">
    <location>
        <begin position="1"/>
        <end position="28"/>
    </location>
</feature>
<keyword evidence="1" id="KW-0732">Signal</keyword>
<dbReference type="AlphaFoldDB" id="A0A0B2A0I4"/>
<feature type="chain" id="PRO_5002069391" description="Secreted protein" evidence="1">
    <location>
        <begin position="29"/>
        <end position="242"/>
    </location>
</feature>
<accession>A0A0B2A0I4</accession>
<evidence type="ECO:0000313" key="2">
    <source>
        <dbReference type="EMBL" id="KHK96526.1"/>
    </source>
</evidence>
<name>A0A0B2A0I4_9MICO</name>
<keyword evidence="3" id="KW-1185">Reference proteome</keyword>
<sequence>MAIRVFRKAAIAASAALLLGGIATPAFADSAPNGSSEITEYPGISDSVVADLNAGFDRVGVAGAARAGLFAKWAAGEQFDSFTDAAPVSIETFRVGITDFTRDVYADGSVSVTSVERPTVPSNASGGISPQIAGISGCKYLLSTGVASYSNCKISKDSAVLYMSFRANYQRWSRGSGAQLANSWDWDLQSSGASCAKTSLAGVTSTKVQMRASCNFPAGVGSSNPYLLLSVSSSSAKVTSNY</sequence>
<dbReference type="Proteomes" id="UP000031030">
    <property type="component" value="Unassembled WGS sequence"/>
</dbReference>
<reference evidence="2 3" key="1">
    <citation type="submission" date="2014-11" db="EMBL/GenBank/DDBJ databases">
        <title>Genome sequence of Microbacterium mangrovi MUSC 115(T).</title>
        <authorList>
            <person name="Lee L.-H."/>
        </authorList>
    </citation>
    <scope>NUCLEOTIDE SEQUENCE [LARGE SCALE GENOMIC DNA]</scope>
    <source>
        <strain evidence="2 3">MUSC 115</strain>
    </source>
</reference>
<dbReference type="OrthoDB" id="5124087at2"/>
<evidence type="ECO:0000256" key="1">
    <source>
        <dbReference type="SAM" id="SignalP"/>
    </source>
</evidence>
<gene>
    <name evidence="2" type="ORF">LK09_14290</name>
</gene>